<evidence type="ECO:0000259" key="2">
    <source>
        <dbReference type="PROSITE" id="PS51372"/>
    </source>
</evidence>
<dbReference type="Gene3D" id="1.10.1790.10">
    <property type="entry name" value="PRD domain"/>
    <property type="match status" value="1"/>
</dbReference>
<name>A0A379ACA5_ENTAG</name>
<reference evidence="3 4" key="1">
    <citation type="submission" date="2018-06" db="EMBL/GenBank/DDBJ databases">
        <authorList>
            <consortium name="Pathogen Informatics"/>
            <person name="Doyle S."/>
        </authorList>
    </citation>
    <scope>NUCLEOTIDE SEQUENCE [LARGE SCALE GENOMIC DNA]</scope>
    <source>
        <strain evidence="3 4">NCTC9381</strain>
    </source>
</reference>
<dbReference type="SUPFAM" id="SSF63520">
    <property type="entry name" value="PTS-regulatory domain, PRD"/>
    <property type="match status" value="1"/>
</dbReference>
<protein>
    <submittedName>
        <fullName evidence="3">Stationary phase inducible protein CsiE</fullName>
    </submittedName>
</protein>
<dbReference type="InterPro" id="IPR036634">
    <property type="entry name" value="PRD_sf"/>
</dbReference>
<dbReference type="PANTHER" id="PTHR30185">
    <property type="entry name" value="CRYPTIC BETA-GLUCOSIDE BGL OPERON ANTITERMINATOR"/>
    <property type="match status" value="1"/>
</dbReference>
<sequence length="428" mass="49434">MSSATPLAPLFTRSQRQCHLLLLLFLPTPVLTLEKVCQLNGVDPAVARQDIADVGLEIQRYHQLELHQMVDGSFRLHGTELDRRLCLLHNLRRSLRLSQDFVCDHFAAPLRQRLKVMKIEKALWDETNLQALIQHCSLRLKRDFSERDRLFLQIFMKYGLCQRQPVLFSEAQCHWLQQKAERQAAEDVIHHWRKRCHLAPPVSETDFWTLLFSQIHTPVVDAIAHPAEQQLMAATQQLINDFERCADITFADRDELLNQLYPHLAQALDRTHFTIGIDNSVALDVSRLYPRLLRTTQQALQAFEQQYGIAFSPEEVSLITVIFGAWLMQENALQEKQVLILTGDDTDLEQDVEQQIREITLLPINITYQDVKQFQRDGAPRDVDIIISPYPTSLPLFSPPLVHAELPLTLHHQQRIRYFTGVVAGTQK</sequence>
<dbReference type="InterPro" id="IPR050661">
    <property type="entry name" value="BglG_antiterminators"/>
</dbReference>
<evidence type="ECO:0000313" key="3">
    <source>
        <dbReference type="EMBL" id="SUB15491.1"/>
    </source>
</evidence>
<organism evidence="3 4">
    <name type="scientific">Enterobacter agglomerans</name>
    <name type="common">Erwinia herbicola</name>
    <name type="synonym">Pantoea agglomerans</name>
    <dbReference type="NCBI Taxonomy" id="549"/>
    <lineage>
        <taxon>Bacteria</taxon>
        <taxon>Pseudomonadati</taxon>
        <taxon>Pseudomonadota</taxon>
        <taxon>Gammaproteobacteria</taxon>
        <taxon>Enterobacterales</taxon>
        <taxon>Erwiniaceae</taxon>
        <taxon>Pantoea</taxon>
        <taxon>Pantoea agglomerans group</taxon>
    </lineage>
</organism>
<dbReference type="EMBL" id="UGSO01000001">
    <property type="protein sequence ID" value="SUB15491.1"/>
    <property type="molecule type" value="Genomic_DNA"/>
</dbReference>
<dbReference type="Pfam" id="PF00874">
    <property type="entry name" value="PRD"/>
    <property type="match status" value="1"/>
</dbReference>
<dbReference type="Proteomes" id="UP000254640">
    <property type="component" value="Unassembled WGS sequence"/>
</dbReference>
<dbReference type="GO" id="GO:0006355">
    <property type="term" value="P:regulation of DNA-templated transcription"/>
    <property type="evidence" value="ECO:0007669"/>
    <property type="project" value="InterPro"/>
</dbReference>
<dbReference type="STRING" id="549.BEE12_02120"/>
<dbReference type="AlphaFoldDB" id="A0A379ACA5"/>
<accession>A0A379ACA5</accession>
<dbReference type="PROSITE" id="PS51372">
    <property type="entry name" value="PRD_2"/>
    <property type="match status" value="1"/>
</dbReference>
<gene>
    <name evidence="3" type="ORF">NCTC9381_01378</name>
</gene>
<dbReference type="PANTHER" id="PTHR30185:SF14">
    <property type="entry name" value="STATIONARY PHASE-INDUCIBLE PROTEIN CSIE-RELATED"/>
    <property type="match status" value="1"/>
</dbReference>
<proteinExistence type="predicted"/>
<dbReference type="InterPro" id="IPR011608">
    <property type="entry name" value="PRD"/>
</dbReference>
<evidence type="ECO:0000256" key="1">
    <source>
        <dbReference type="ARBA" id="ARBA00022737"/>
    </source>
</evidence>
<dbReference type="NCBIfam" id="NF008597">
    <property type="entry name" value="PRK11564.1"/>
    <property type="match status" value="1"/>
</dbReference>
<keyword evidence="1" id="KW-0677">Repeat</keyword>
<feature type="domain" description="PRD" evidence="2">
    <location>
        <begin position="226"/>
        <end position="333"/>
    </location>
</feature>
<keyword evidence="4" id="KW-1185">Reference proteome</keyword>
<evidence type="ECO:0000313" key="4">
    <source>
        <dbReference type="Proteomes" id="UP000254640"/>
    </source>
</evidence>